<proteinExistence type="predicted"/>
<sequence length="111" mass="13043">MTCQWIEYLNVRYNNVSHHLSKRCVRKGLLVQCNCPIIHFITTHEQDLNSASNPIIAHPNASFHVAIHSLLLNIMAISEDLQKMRWALEFFARYYCRFYVSLLDMPHKSPK</sequence>
<dbReference type="AlphaFoldDB" id="F0WWD2"/>
<protein>
    <submittedName>
        <fullName evidence="1">AlNc14C319G10567 protein</fullName>
    </submittedName>
</protein>
<gene>
    <name evidence="1" type="primary">AlNc14C319G10567</name>
    <name evidence="1" type="ORF">ALNC14_118960</name>
</gene>
<dbReference type="HOGENOM" id="CLU_2390587_0_0_1"/>
<dbReference type="EMBL" id="FR824364">
    <property type="protein sequence ID" value="CCA25752.1"/>
    <property type="molecule type" value="Genomic_DNA"/>
</dbReference>
<evidence type="ECO:0000313" key="1">
    <source>
        <dbReference type="EMBL" id="CCA25752.1"/>
    </source>
</evidence>
<reference evidence="1" key="2">
    <citation type="submission" date="2011-02" db="EMBL/GenBank/DDBJ databases">
        <authorList>
            <person name="MacLean D."/>
        </authorList>
    </citation>
    <scope>NUCLEOTIDE SEQUENCE</scope>
</reference>
<reference evidence="1" key="1">
    <citation type="journal article" date="2011" name="PLoS Biol.">
        <title>Gene gain and loss during evolution of obligate parasitism in the white rust pathogen of Arabidopsis thaliana.</title>
        <authorList>
            <person name="Kemen E."/>
            <person name="Gardiner A."/>
            <person name="Schultz-Larsen T."/>
            <person name="Kemen A.C."/>
            <person name="Balmuth A.L."/>
            <person name="Robert-Seilaniantz A."/>
            <person name="Bailey K."/>
            <person name="Holub E."/>
            <person name="Studholme D.J."/>
            <person name="Maclean D."/>
            <person name="Jones J.D."/>
        </authorList>
    </citation>
    <scope>NUCLEOTIDE SEQUENCE</scope>
</reference>
<organism evidence="1">
    <name type="scientific">Albugo laibachii Nc14</name>
    <dbReference type="NCBI Taxonomy" id="890382"/>
    <lineage>
        <taxon>Eukaryota</taxon>
        <taxon>Sar</taxon>
        <taxon>Stramenopiles</taxon>
        <taxon>Oomycota</taxon>
        <taxon>Peronosporomycetes</taxon>
        <taxon>Albuginales</taxon>
        <taxon>Albuginaceae</taxon>
        <taxon>Albugo</taxon>
    </lineage>
</organism>
<accession>F0WWD2</accession>
<name>F0WWD2_9STRA</name>